<dbReference type="STRING" id="62062.ENSHHUP00000031100"/>
<evidence type="ECO:0000313" key="2">
    <source>
        <dbReference type="Ensembl" id="ENSHHUP00000031100.1"/>
    </source>
</evidence>
<dbReference type="Pfam" id="PF18385">
    <property type="entry name" value="Tiam_CC_Ex"/>
    <property type="match status" value="1"/>
</dbReference>
<dbReference type="AlphaFoldDB" id="A0A4W5M1G0"/>
<dbReference type="GO" id="GO:0007264">
    <property type="term" value="P:small GTPase-mediated signal transduction"/>
    <property type="evidence" value="ECO:0007669"/>
    <property type="project" value="InterPro"/>
</dbReference>
<proteinExistence type="predicted"/>
<dbReference type="PANTHER" id="PTHR46001:SF4">
    <property type="entry name" value="T-LYMPHOMA INVASION AND METASTASIS-INDUCING PROTEIN 1 ISOFORM X1"/>
    <property type="match status" value="1"/>
</dbReference>
<sequence>MDEKMKKMGDMQLSAVTDTKKRKTILDQIFLWEQNLEHFHMGLFRFRCYLSSLQGGELPNPKRLLAFASRPTKLAMGRLGIFSVSSFHALVAARAESGGRRRTQAMSRTSSSKRKSRFSSLWGLDTTSKKKIHPTINQVFADGEEQMKKALDGIYDVDTARESVMSDEGTVKSLPQVNSDSHVTDSDIWVPDHLTPSWVCLPNDRPVLAIIQPEESALDVLETVCKVTTNLTNLYRRPSAR</sequence>
<dbReference type="InterPro" id="IPR043537">
    <property type="entry name" value="Tiam1/Tiam2/Sif"/>
</dbReference>
<dbReference type="GO" id="GO:0005829">
    <property type="term" value="C:cytosol"/>
    <property type="evidence" value="ECO:0007669"/>
    <property type="project" value="TreeGrafter"/>
</dbReference>
<dbReference type="GO" id="GO:0005085">
    <property type="term" value="F:guanyl-nucleotide exchange factor activity"/>
    <property type="evidence" value="ECO:0007669"/>
    <property type="project" value="InterPro"/>
</dbReference>
<reference evidence="2" key="2">
    <citation type="submission" date="2025-08" db="UniProtKB">
        <authorList>
            <consortium name="Ensembl"/>
        </authorList>
    </citation>
    <scope>IDENTIFICATION</scope>
</reference>
<dbReference type="Ensembl" id="ENSHHUT00000032391.1">
    <property type="protein sequence ID" value="ENSHHUP00000031100.1"/>
    <property type="gene ID" value="ENSHHUG00000019773.1"/>
</dbReference>
<name>A0A4W5M1G0_9TELE</name>
<reference evidence="3" key="1">
    <citation type="submission" date="2018-06" db="EMBL/GenBank/DDBJ databases">
        <title>Genome assembly of Danube salmon.</title>
        <authorList>
            <person name="Macqueen D.J."/>
            <person name="Gundappa M.K."/>
        </authorList>
    </citation>
    <scope>NUCLEOTIDE SEQUENCE [LARGE SCALE GENOMIC DNA]</scope>
</reference>
<feature type="domain" description="TIAM1 CC-Ex" evidence="1">
    <location>
        <begin position="1"/>
        <end position="94"/>
    </location>
</feature>
<keyword evidence="3" id="KW-1185">Reference proteome</keyword>
<protein>
    <recommendedName>
        <fullName evidence="1">TIAM1 CC-Ex domain-containing protein</fullName>
    </recommendedName>
</protein>
<dbReference type="Proteomes" id="UP000314982">
    <property type="component" value="Unassembled WGS sequence"/>
</dbReference>
<dbReference type="InterPro" id="IPR040655">
    <property type="entry name" value="TIAM1_CC-Ex"/>
</dbReference>
<dbReference type="Gene3D" id="6.10.140.680">
    <property type="match status" value="1"/>
</dbReference>
<organism evidence="2 3">
    <name type="scientific">Hucho hucho</name>
    <name type="common">huchen</name>
    <dbReference type="NCBI Taxonomy" id="62062"/>
    <lineage>
        <taxon>Eukaryota</taxon>
        <taxon>Metazoa</taxon>
        <taxon>Chordata</taxon>
        <taxon>Craniata</taxon>
        <taxon>Vertebrata</taxon>
        <taxon>Euteleostomi</taxon>
        <taxon>Actinopterygii</taxon>
        <taxon>Neopterygii</taxon>
        <taxon>Teleostei</taxon>
        <taxon>Protacanthopterygii</taxon>
        <taxon>Salmoniformes</taxon>
        <taxon>Salmonidae</taxon>
        <taxon>Salmoninae</taxon>
        <taxon>Hucho</taxon>
    </lineage>
</organism>
<evidence type="ECO:0000259" key="1">
    <source>
        <dbReference type="Pfam" id="PF18385"/>
    </source>
</evidence>
<dbReference type="PANTHER" id="PTHR46001">
    <property type="entry name" value="TIAM (MAMMALIAN TUMOR INVASION AND METASTASIS FACTOR) HOMOLOG"/>
    <property type="match status" value="1"/>
</dbReference>
<reference evidence="2" key="3">
    <citation type="submission" date="2025-09" db="UniProtKB">
        <authorList>
            <consortium name="Ensembl"/>
        </authorList>
    </citation>
    <scope>IDENTIFICATION</scope>
</reference>
<dbReference type="GeneTree" id="ENSGT00940000156294"/>
<accession>A0A4W5M1G0</accession>
<evidence type="ECO:0000313" key="3">
    <source>
        <dbReference type="Proteomes" id="UP000314982"/>
    </source>
</evidence>
<dbReference type="GO" id="GO:0005886">
    <property type="term" value="C:plasma membrane"/>
    <property type="evidence" value="ECO:0007669"/>
    <property type="project" value="TreeGrafter"/>
</dbReference>